<comment type="caution">
    <text evidence="6">The sequence shown here is derived from an EMBL/GenBank/DDBJ whole genome shotgun (WGS) entry which is preliminary data.</text>
</comment>
<dbReference type="GO" id="GO:0005829">
    <property type="term" value="C:cytosol"/>
    <property type="evidence" value="ECO:0007669"/>
    <property type="project" value="TreeGrafter"/>
</dbReference>
<dbReference type="PROSITE" id="PS00670">
    <property type="entry name" value="D_2_HYDROXYACID_DH_2"/>
    <property type="match status" value="1"/>
</dbReference>
<reference evidence="6" key="1">
    <citation type="submission" date="2022-03" db="EMBL/GenBank/DDBJ databases">
        <authorList>
            <person name="Martin C."/>
        </authorList>
    </citation>
    <scope>NUCLEOTIDE SEQUENCE</scope>
</reference>
<dbReference type="EMBL" id="CAIIXF020000003">
    <property type="protein sequence ID" value="CAH1779574.1"/>
    <property type="molecule type" value="Genomic_DNA"/>
</dbReference>
<accession>A0A8S4NF03</accession>
<dbReference type="FunFam" id="3.40.50.720:FF:000462">
    <property type="entry name" value="Glyoxylate reductase (NADP+)"/>
    <property type="match status" value="1"/>
</dbReference>
<dbReference type="CDD" id="cd05301">
    <property type="entry name" value="GDH"/>
    <property type="match status" value="1"/>
</dbReference>
<dbReference type="InterPro" id="IPR006140">
    <property type="entry name" value="D-isomer_DH_NAD-bd"/>
</dbReference>
<feature type="domain" description="D-isomer specific 2-hydroxyacid dehydrogenase NAD-binding" evidence="5">
    <location>
        <begin position="136"/>
        <end position="317"/>
    </location>
</feature>
<evidence type="ECO:0000259" key="4">
    <source>
        <dbReference type="Pfam" id="PF00389"/>
    </source>
</evidence>
<dbReference type="InterPro" id="IPR006139">
    <property type="entry name" value="D-isomer_2_OHA_DH_cat_dom"/>
</dbReference>
<proteinExistence type="inferred from homology"/>
<dbReference type="GO" id="GO:0016618">
    <property type="term" value="F:hydroxypyruvate reductase [NAD(P)H] activity"/>
    <property type="evidence" value="ECO:0007669"/>
    <property type="project" value="TreeGrafter"/>
</dbReference>
<sequence length="349" mass="38216">MIFKMSDKVSNDMNEKMSQNDNDSLPYAFIDSTIKDNPMLGFPDDFIELMSGYFRMVTWNDVQREKSISEKVVAGFVRPPTHKSLQDNLHIFKNLKVIANFGVGVDHIKIPLYTEKGIKVANTPDVLAPCVADMGLMLILATARNLKTAMAEACAPSLPNNSFNGNALGVDVCEATLGIIGMGSIGYKIAQRAKGFDMKILYYNRSRRPEEIENSVGATFVPKLHDLLPQCDFVVVICPLSAETKGLIGAEEFNLMKPTATIVNIARGGVIDTEALVAALKEKKIRGAGLDVTDPEPLPRGHVLFDFPNVIVTPHHASATVQTRMKMARLMLANVLACLEGRPMPTPVN</sequence>
<gene>
    <name evidence="6" type="ORF">OFUS_LOCUS6374</name>
</gene>
<dbReference type="Pfam" id="PF02826">
    <property type="entry name" value="2-Hacid_dh_C"/>
    <property type="match status" value="1"/>
</dbReference>
<evidence type="ECO:0000256" key="2">
    <source>
        <dbReference type="ARBA" id="ARBA00023002"/>
    </source>
</evidence>
<dbReference type="Gene3D" id="3.40.50.720">
    <property type="entry name" value="NAD(P)-binding Rossmann-like Domain"/>
    <property type="match status" value="2"/>
</dbReference>
<organism evidence="6 7">
    <name type="scientific">Owenia fusiformis</name>
    <name type="common">Polychaete worm</name>
    <dbReference type="NCBI Taxonomy" id="6347"/>
    <lineage>
        <taxon>Eukaryota</taxon>
        <taxon>Metazoa</taxon>
        <taxon>Spiralia</taxon>
        <taxon>Lophotrochozoa</taxon>
        <taxon>Annelida</taxon>
        <taxon>Polychaeta</taxon>
        <taxon>Sedentaria</taxon>
        <taxon>Canalipalpata</taxon>
        <taxon>Sabellida</taxon>
        <taxon>Oweniida</taxon>
        <taxon>Oweniidae</taxon>
        <taxon>Owenia</taxon>
    </lineage>
</organism>
<dbReference type="Proteomes" id="UP000749559">
    <property type="component" value="Unassembled WGS sequence"/>
</dbReference>
<protein>
    <submittedName>
        <fullName evidence="6">Uncharacterized protein</fullName>
    </submittedName>
</protein>
<dbReference type="PANTHER" id="PTHR10996">
    <property type="entry name" value="2-HYDROXYACID DEHYDROGENASE-RELATED"/>
    <property type="match status" value="1"/>
</dbReference>
<dbReference type="PANTHER" id="PTHR10996:SF257">
    <property type="entry name" value="GLYOXYLATE REDUCTASE 1"/>
    <property type="match status" value="1"/>
</dbReference>
<dbReference type="OrthoDB" id="298012at2759"/>
<dbReference type="Pfam" id="PF00389">
    <property type="entry name" value="2-Hacid_dh"/>
    <property type="match status" value="1"/>
</dbReference>
<dbReference type="SUPFAM" id="SSF52283">
    <property type="entry name" value="Formate/glycerate dehydrogenase catalytic domain-like"/>
    <property type="match status" value="1"/>
</dbReference>
<evidence type="ECO:0000313" key="6">
    <source>
        <dbReference type="EMBL" id="CAH1779574.1"/>
    </source>
</evidence>
<name>A0A8S4NF03_OWEFU</name>
<dbReference type="GO" id="GO:0030267">
    <property type="term" value="F:glyoxylate reductase (NADPH) activity"/>
    <property type="evidence" value="ECO:0007669"/>
    <property type="project" value="TreeGrafter"/>
</dbReference>
<keyword evidence="2 3" id="KW-0560">Oxidoreductase</keyword>
<feature type="domain" description="D-isomer specific 2-hydroxyacid dehydrogenase catalytic" evidence="4">
    <location>
        <begin position="83"/>
        <end position="349"/>
    </location>
</feature>
<dbReference type="InterPro" id="IPR050223">
    <property type="entry name" value="D-isomer_2-hydroxyacid_DH"/>
</dbReference>
<evidence type="ECO:0000313" key="7">
    <source>
        <dbReference type="Proteomes" id="UP000749559"/>
    </source>
</evidence>
<evidence type="ECO:0000259" key="5">
    <source>
        <dbReference type="Pfam" id="PF02826"/>
    </source>
</evidence>
<dbReference type="GO" id="GO:0051287">
    <property type="term" value="F:NAD binding"/>
    <property type="evidence" value="ECO:0007669"/>
    <property type="project" value="InterPro"/>
</dbReference>
<dbReference type="AlphaFoldDB" id="A0A8S4NF03"/>
<evidence type="ECO:0000256" key="3">
    <source>
        <dbReference type="RuleBase" id="RU003719"/>
    </source>
</evidence>
<dbReference type="InterPro" id="IPR029752">
    <property type="entry name" value="D-isomer_DH_CS1"/>
</dbReference>
<comment type="similarity">
    <text evidence="1 3">Belongs to the D-isomer specific 2-hydroxyacid dehydrogenase family.</text>
</comment>
<dbReference type="InterPro" id="IPR029753">
    <property type="entry name" value="D-isomer_DH_CS"/>
</dbReference>
<evidence type="ECO:0000256" key="1">
    <source>
        <dbReference type="ARBA" id="ARBA00005854"/>
    </source>
</evidence>
<keyword evidence="7" id="KW-1185">Reference proteome</keyword>
<dbReference type="PROSITE" id="PS00065">
    <property type="entry name" value="D_2_HYDROXYACID_DH_1"/>
    <property type="match status" value="1"/>
</dbReference>
<dbReference type="InterPro" id="IPR036291">
    <property type="entry name" value="NAD(P)-bd_dom_sf"/>
</dbReference>
<dbReference type="SUPFAM" id="SSF51735">
    <property type="entry name" value="NAD(P)-binding Rossmann-fold domains"/>
    <property type="match status" value="1"/>
</dbReference>